<evidence type="ECO:0000313" key="3">
    <source>
        <dbReference type="Proteomes" id="UP000473574"/>
    </source>
</evidence>
<dbReference type="Proteomes" id="UP000473574">
    <property type="component" value="Unassembled WGS sequence"/>
</dbReference>
<feature type="region of interest" description="Disordered" evidence="1">
    <location>
        <begin position="1"/>
        <end position="20"/>
    </location>
</feature>
<dbReference type="EMBL" id="QZCE01000001">
    <property type="protein sequence ID" value="NEZ62071.1"/>
    <property type="molecule type" value="Genomic_DNA"/>
</dbReference>
<evidence type="ECO:0000256" key="1">
    <source>
        <dbReference type="SAM" id="MobiDB-lite"/>
    </source>
</evidence>
<comment type="caution">
    <text evidence="2">The sequence shown here is derived from an EMBL/GenBank/DDBJ whole genome shotgun (WGS) entry which is preliminary data.</text>
</comment>
<dbReference type="AlphaFoldDB" id="A0A6M0S279"/>
<protein>
    <submittedName>
        <fullName evidence="2">Uncharacterized protein</fullName>
    </submittedName>
</protein>
<accession>A0A6M0S279</accession>
<reference evidence="2 3" key="1">
    <citation type="journal article" date="2020" name="Microb. Ecol.">
        <title>Ecogenomics of the Marine Benthic Filamentous Cyanobacterium Adonisia.</title>
        <authorList>
            <person name="Walter J.M."/>
            <person name="Coutinho F.H."/>
            <person name="Leomil L."/>
            <person name="Hargreaves P.I."/>
            <person name="Campeao M.E."/>
            <person name="Vieira V.V."/>
            <person name="Silva B.S."/>
            <person name="Fistarol G.O."/>
            <person name="Salomon P.S."/>
            <person name="Sawabe T."/>
            <person name="Mino S."/>
            <person name="Hosokawa M."/>
            <person name="Miyashita H."/>
            <person name="Maruyama F."/>
            <person name="van Verk M.C."/>
            <person name="Dutilh B.E."/>
            <person name="Thompson C.C."/>
            <person name="Thompson F.L."/>
        </authorList>
    </citation>
    <scope>NUCLEOTIDE SEQUENCE [LARGE SCALE GENOMIC DNA]</scope>
    <source>
        <strain evidence="2 3">CCMR0082</strain>
    </source>
</reference>
<gene>
    <name evidence="2" type="ORF">D0962_04660</name>
</gene>
<organism evidence="2 3">
    <name type="scientific">Adonisia turfae CCMR0082</name>
    <dbReference type="NCBI Taxonomy" id="2304604"/>
    <lineage>
        <taxon>Bacteria</taxon>
        <taxon>Bacillati</taxon>
        <taxon>Cyanobacteriota</taxon>
        <taxon>Adonisia</taxon>
        <taxon>Adonisia turfae</taxon>
    </lineage>
</organism>
<sequence length="778" mass="89648">MAATNTSSTSPEQKLQRRGRGRRIEAYAYFKENKNFGMLSEKDPRSVKIKHAAFFQKSKWWEDLKSIDISAAGNKGGVIFIHTHISGRDYAIKVTDAPQQVKFAEHLLLTLGKAKIPKSIILSVKDNSVVNSTTNLLMNFIKERGKKNDIPPRVKYYLEAKEIDGQLPDTIEKLEKKQENTVFVGKYYEKYYVRIFHNGSRIVDRKIVGTEAGELNLSAETIQKLDAVISSENVQDDLINALAREIIDKESQGSKHEYQPKKRLKYESFLNELQKESNHLVVMKLIKGDSLSESAADLWNWADKYYPGINPVTTLNKIEFTNLKQISCGGKKIIGESYNDLKKIIDSIYKNKLILADEHFMNNLGRILAVDSLLGNADRFESMNVGNAIFLKRNYNVKDNKTNNPIGVIDNDSFLPIFMGDNKLHLDIEKRGNNKLTKLEDKRPAYIDWSVDKGYELNPQNDMRSVSTSRIKFLLEEFETWFLEAIYNKFYLNDPISKATYGDSGDLIGKSKYYKSFMSDEKDESWEMVKKNILLGFVAGLEDIKKNAFFDSAQSEYNKLFDEYGFTDDFDLIALDVRRCYMAQASVQSSGKDIKIKFDHQKAIGVVKKECFPIVDIPDFINNSIQYCISQGLESRSGNDQLNKHFLNQAYISKNLSKTLKGLDEYILNQLQQKYIKKEDYMHFRFLCTYAFLKIFDADEVIFKSYLRPKVRIELFSSKVRFWTDRLCWVFKNSKKMSKAVSSVLKEFAEASHVNDVDLYHKLSKDALYNSVHKTVEN</sequence>
<evidence type="ECO:0000313" key="2">
    <source>
        <dbReference type="EMBL" id="NEZ62071.1"/>
    </source>
</evidence>
<feature type="compositionally biased region" description="Polar residues" evidence="1">
    <location>
        <begin position="1"/>
        <end position="13"/>
    </location>
</feature>
<proteinExistence type="predicted"/>
<name>A0A6M0S279_9CYAN</name>
<dbReference type="RefSeq" id="WP_163660239.1">
    <property type="nucleotide sequence ID" value="NZ_QZCE01000001.1"/>
</dbReference>